<gene>
    <name evidence="2" type="ORF">Afil01_28260</name>
</gene>
<keyword evidence="3" id="KW-1185">Reference proteome</keyword>
<protein>
    <recommendedName>
        <fullName evidence="1">D-alanyl-D-alanine carboxypeptidase-like core domain-containing protein</fullName>
    </recommendedName>
</protein>
<evidence type="ECO:0000313" key="3">
    <source>
        <dbReference type="Proteomes" id="UP001165079"/>
    </source>
</evidence>
<name>A0A9W6W8X8_9ACTN</name>
<proteinExistence type="predicted"/>
<dbReference type="AlphaFoldDB" id="A0A9W6W8X8"/>
<dbReference type="PANTHER" id="PTHR34385">
    <property type="entry name" value="D-ALANYL-D-ALANINE CARBOXYPEPTIDASE"/>
    <property type="match status" value="1"/>
</dbReference>
<evidence type="ECO:0000259" key="1">
    <source>
        <dbReference type="Pfam" id="PF02557"/>
    </source>
</evidence>
<dbReference type="GO" id="GO:0006508">
    <property type="term" value="P:proteolysis"/>
    <property type="evidence" value="ECO:0007669"/>
    <property type="project" value="InterPro"/>
</dbReference>
<evidence type="ECO:0000313" key="2">
    <source>
        <dbReference type="EMBL" id="GLZ78019.1"/>
    </source>
</evidence>
<sequence>MIGTTAARTVTRRIRRTAQTALLDVLSTVAKPLGHRLIRDREGLGLADGAIPHRTTVFDDVPGVTGLDPGLLAALRHAARAAARDGIRFRVNSGRRSRAYQERLIAETVERLGSAEQAARWVTAPERSAHVSGHAIDLGPAEATAWLSRHGAAFGLCQIYANEPWHYELRPEAITKGCPAMYPDPSHDPRNKG</sequence>
<dbReference type="Gene3D" id="3.30.1380.10">
    <property type="match status" value="1"/>
</dbReference>
<dbReference type="InterPro" id="IPR003709">
    <property type="entry name" value="VanY-like_core_dom"/>
</dbReference>
<comment type="caution">
    <text evidence="2">The sequence shown here is derived from an EMBL/GenBank/DDBJ whole genome shotgun (WGS) entry which is preliminary data.</text>
</comment>
<dbReference type="InterPro" id="IPR052179">
    <property type="entry name" value="DD-CPase-like"/>
</dbReference>
<dbReference type="RefSeq" id="WP_285663197.1">
    <property type="nucleotide sequence ID" value="NZ_BSTX01000002.1"/>
</dbReference>
<dbReference type="Proteomes" id="UP001165079">
    <property type="component" value="Unassembled WGS sequence"/>
</dbReference>
<dbReference type="SUPFAM" id="SSF55166">
    <property type="entry name" value="Hedgehog/DD-peptidase"/>
    <property type="match status" value="1"/>
</dbReference>
<reference evidence="2" key="1">
    <citation type="submission" date="2023-03" db="EMBL/GenBank/DDBJ databases">
        <title>Actinorhabdospora filicis NBRC 111898.</title>
        <authorList>
            <person name="Ichikawa N."/>
            <person name="Sato H."/>
            <person name="Tonouchi N."/>
        </authorList>
    </citation>
    <scope>NUCLEOTIDE SEQUENCE</scope>
    <source>
        <strain evidence="2">NBRC 111898</strain>
    </source>
</reference>
<dbReference type="GO" id="GO:0008233">
    <property type="term" value="F:peptidase activity"/>
    <property type="evidence" value="ECO:0007669"/>
    <property type="project" value="InterPro"/>
</dbReference>
<dbReference type="EMBL" id="BSTX01000002">
    <property type="protein sequence ID" value="GLZ78019.1"/>
    <property type="molecule type" value="Genomic_DNA"/>
</dbReference>
<accession>A0A9W6W8X8</accession>
<dbReference type="Pfam" id="PF02557">
    <property type="entry name" value="VanY"/>
    <property type="match status" value="1"/>
</dbReference>
<organism evidence="2 3">
    <name type="scientific">Actinorhabdospora filicis</name>
    <dbReference type="NCBI Taxonomy" id="1785913"/>
    <lineage>
        <taxon>Bacteria</taxon>
        <taxon>Bacillati</taxon>
        <taxon>Actinomycetota</taxon>
        <taxon>Actinomycetes</taxon>
        <taxon>Micromonosporales</taxon>
        <taxon>Micromonosporaceae</taxon>
        <taxon>Actinorhabdospora</taxon>
    </lineage>
</organism>
<feature type="domain" description="D-alanyl-D-alanine carboxypeptidase-like core" evidence="1">
    <location>
        <begin position="68"/>
        <end position="167"/>
    </location>
</feature>
<dbReference type="PANTHER" id="PTHR34385:SF1">
    <property type="entry name" value="PEPTIDOGLYCAN L-ALANYL-D-GLUTAMATE ENDOPEPTIDASE CWLK"/>
    <property type="match status" value="1"/>
</dbReference>
<dbReference type="InterPro" id="IPR009045">
    <property type="entry name" value="Zn_M74/Hedgehog-like"/>
</dbReference>
<dbReference type="CDD" id="cd14846">
    <property type="entry name" value="Peptidase_M15_like"/>
    <property type="match status" value="1"/>
</dbReference>